<proteinExistence type="predicted"/>
<evidence type="ECO:0000313" key="3">
    <source>
        <dbReference type="Proteomes" id="UP000281118"/>
    </source>
</evidence>
<sequence>MVSDLTPDQRAWYDRVVASHYQPSAFAVAGPLGSTCWAPSAPPHPGLVFSQYPMPDGWKKPVDDDQVD</sequence>
<dbReference type="AlphaFoldDB" id="A0A433MDE3"/>
<reference evidence="2 3" key="1">
    <citation type="submission" date="2018-12" db="EMBL/GenBank/DDBJ databases">
        <title>The genome sequences of Variovorax guangxiensis DSM 27352.</title>
        <authorList>
            <person name="Gao J."/>
            <person name="Sun J."/>
        </authorList>
    </citation>
    <scope>NUCLEOTIDE SEQUENCE [LARGE SCALE GENOMIC DNA]</scope>
    <source>
        <strain evidence="2 3">DSM 27352</strain>
    </source>
</reference>
<feature type="compositionally biased region" description="Basic and acidic residues" evidence="1">
    <location>
        <begin position="57"/>
        <end position="68"/>
    </location>
</feature>
<name>A0A433MDE3_9BURK</name>
<feature type="region of interest" description="Disordered" evidence="1">
    <location>
        <begin position="48"/>
        <end position="68"/>
    </location>
</feature>
<comment type="caution">
    <text evidence="2">The sequence shown here is derived from an EMBL/GenBank/DDBJ whole genome shotgun (WGS) entry which is preliminary data.</text>
</comment>
<accession>A0A433MDE3</accession>
<gene>
    <name evidence="2" type="ORF">EJP67_02340</name>
</gene>
<dbReference type="OrthoDB" id="9975246at2"/>
<organism evidence="2 3">
    <name type="scientific">Variovorax guangxiensis</name>
    <dbReference type="NCBI Taxonomy" id="1775474"/>
    <lineage>
        <taxon>Bacteria</taxon>
        <taxon>Pseudomonadati</taxon>
        <taxon>Pseudomonadota</taxon>
        <taxon>Betaproteobacteria</taxon>
        <taxon>Burkholderiales</taxon>
        <taxon>Comamonadaceae</taxon>
        <taxon>Variovorax</taxon>
    </lineage>
</organism>
<protein>
    <submittedName>
        <fullName evidence="2">Uncharacterized protein</fullName>
    </submittedName>
</protein>
<dbReference type="RefSeq" id="WP_126019015.1">
    <property type="nucleotide sequence ID" value="NZ_RXFT01000001.1"/>
</dbReference>
<evidence type="ECO:0000313" key="2">
    <source>
        <dbReference type="EMBL" id="RUR65893.1"/>
    </source>
</evidence>
<evidence type="ECO:0000256" key="1">
    <source>
        <dbReference type="SAM" id="MobiDB-lite"/>
    </source>
</evidence>
<dbReference type="EMBL" id="RXFT01000001">
    <property type="protein sequence ID" value="RUR65893.1"/>
    <property type="molecule type" value="Genomic_DNA"/>
</dbReference>
<dbReference type="Proteomes" id="UP000281118">
    <property type="component" value="Unassembled WGS sequence"/>
</dbReference>